<organism evidence="1 2">
    <name type="scientific">Mya arenaria</name>
    <name type="common">Soft-shell clam</name>
    <dbReference type="NCBI Taxonomy" id="6604"/>
    <lineage>
        <taxon>Eukaryota</taxon>
        <taxon>Metazoa</taxon>
        <taxon>Spiralia</taxon>
        <taxon>Lophotrochozoa</taxon>
        <taxon>Mollusca</taxon>
        <taxon>Bivalvia</taxon>
        <taxon>Autobranchia</taxon>
        <taxon>Heteroconchia</taxon>
        <taxon>Euheterodonta</taxon>
        <taxon>Imparidentia</taxon>
        <taxon>Neoheterodontei</taxon>
        <taxon>Myida</taxon>
        <taxon>Myoidea</taxon>
        <taxon>Myidae</taxon>
        <taxon>Mya</taxon>
    </lineage>
</organism>
<dbReference type="EMBL" id="CP111016">
    <property type="protein sequence ID" value="WAR04792.1"/>
    <property type="molecule type" value="Genomic_DNA"/>
</dbReference>
<gene>
    <name evidence="1" type="ORF">MAR_020161</name>
</gene>
<name>A0ABY7E448_MYAAR</name>
<reference evidence="1" key="1">
    <citation type="submission" date="2022-11" db="EMBL/GenBank/DDBJ databases">
        <title>Centuries of genome instability and evolution in soft-shell clam transmissible cancer (bioRxiv).</title>
        <authorList>
            <person name="Hart S.F.M."/>
            <person name="Yonemitsu M.A."/>
            <person name="Giersch R.M."/>
            <person name="Beal B.F."/>
            <person name="Arriagada G."/>
            <person name="Davis B.W."/>
            <person name="Ostrander E.A."/>
            <person name="Goff S.P."/>
            <person name="Metzger M.J."/>
        </authorList>
    </citation>
    <scope>NUCLEOTIDE SEQUENCE</scope>
    <source>
        <strain evidence="1">MELC-2E11</strain>
        <tissue evidence="1">Siphon/mantle</tissue>
    </source>
</reference>
<evidence type="ECO:0008006" key="3">
    <source>
        <dbReference type="Google" id="ProtNLM"/>
    </source>
</evidence>
<evidence type="ECO:0000313" key="2">
    <source>
        <dbReference type="Proteomes" id="UP001164746"/>
    </source>
</evidence>
<proteinExistence type="predicted"/>
<evidence type="ECO:0000313" key="1">
    <source>
        <dbReference type="EMBL" id="WAR04792.1"/>
    </source>
</evidence>
<feature type="non-terminal residue" evidence="1">
    <location>
        <position position="73"/>
    </location>
</feature>
<accession>A0ABY7E448</accession>
<keyword evidence="2" id="KW-1185">Reference proteome</keyword>
<sequence length="73" mass="7778">LLLVPTKGEVCLDLDPIGCASLIGANSNLCHEEVFAHAACQRTCGLCSVTCYHCDDPVSNYQECNVTKSCNEG</sequence>
<feature type="non-terminal residue" evidence="1">
    <location>
        <position position="1"/>
    </location>
</feature>
<dbReference type="Proteomes" id="UP001164746">
    <property type="component" value="Chromosome 5"/>
</dbReference>
<protein>
    <recommendedName>
        <fullName evidence="3">ShKT domain-containing protein</fullName>
    </recommendedName>
</protein>